<organism evidence="1">
    <name type="scientific">hydrothermal vent metagenome</name>
    <dbReference type="NCBI Taxonomy" id="652676"/>
    <lineage>
        <taxon>unclassified sequences</taxon>
        <taxon>metagenomes</taxon>
        <taxon>ecological metagenomes</taxon>
    </lineage>
</organism>
<dbReference type="AlphaFoldDB" id="A0A3B0VVT5"/>
<proteinExistence type="predicted"/>
<accession>A0A3B0VVT5</accession>
<gene>
    <name evidence="1" type="ORF">MNBD_GAMMA03-1498</name>
</gene>
<name>A0A3B0VVT5_9ZZZZ</name>
<reference evidence="1" key="1">
    <citation type="submission" date="2018-06" db="EMBL/GenBank/DDBJ databases">
        <authorList>
            <person name="Zhirakovskaya E."/>
        </authorList>
    </citation>
    <scope>NUCLEOTIDE SEQUENCE</scope>
</reference>
<protein>
    <submittedName>
        <fullName evidence="1">Uncharacterized protein</fullName>
    </submittedName>
</protein>
<dbReference type="EMBL" id="UOFC01000128">
    <property type="protein sequence ID" value="VAW47161.1"/>
    <property type="molecule type" value="Genomic_DNA"/>
</dbReference>
<sequence>MQLTYQKLGQDHPMYGKVDFLVADGSTPICYKSKAGYLPLESSATAAHADNTTSTVEIESKPLYVLSFKVNGEEEEMTFSSKKALDRRIALFSEKAFITEMNTTVYKTIV</sequence>
<evidence type="ECO:0000313" key="1">
    <source>
        <dbReference type="EMBL" id="VAW47161.1"/>
    </source>
</evidence>